<evidence type="ECO:0000256" key="2">
    <source>
        <dbReference type="ARBA" id="ARBA00023315"/>
    </source>
</evidence>
<evidence type="ECO:0000256" key="1">
    <source>
        <dbReference type="ARBA" id="ARBA00022679"/>
    </source>
</evidence>
<name>A0A8J3AYT4_9BURK</name>
<dbReference type="Proteomes" id="UP000627205">
    <property type="component" value="Unassembled WGS sequence"/>
</dbReference>
<dbReference type="GO" id="GO:0016747">
    <property type="term" value="F:acyltransferase activity, transferring groups other than amino-acyl groups"/>
    <property type="evidence" value="ECO:0007669"/>
    <property type="project" value="InterPro"/>
</dbReference>
<dbReference type="InterPro" id="IPR050832">
    <property type="entry name" value="Bact_Acetyltransf"/>
</dbReference>
<reference evidence="4" key="2">
    <citation type="submission" date="2020-09" db="EMBL/GenBank/DDBJ databases">
        <authorList>
            <person name="Sun Q."/>
            <person name="Sedlacek I."/>
        </authorList>
    </citation>
    <scope>NUCLEOTIDE SEQUENCE</scope>
    <source>
        <strain evidence="4">CCM 7664</strain>
    </source>
</reference>
<dbReference type="Pfam" id="PF00583">
    <property type="entry name" value="Acetyltransf_1"/>
    <property type="match status" value="1"/>
</dbReference>
<dbReference type="RefSeq" id="WP_188419550.1">
    <property type="nucleotide sequence ID" value="NZ_BMDP01000001.1"/>
</dbReference>
<gene>
    <name evidence="4" type="ORF">GCM10011430_06760</name>
</gene>
<dbReference type="CDD" id="cd04301">
    <property type="entry name" value="NAT_SF"/>
    <property type="match status" value="1"/>
</dbReference>
<dbReference type="PANTHER" id="PTHR43877">
    <property type="entry name" value="AMINOALKYLPHOSPHONATE N-ACETYLTRANSFERASE-RELATED-RELATED"/>
    <property type="match status" value="1"/>
</dbReference>
<dbReference type="InterPro" id="IPR016181">
    <property type="entry name" value="Acyl_CoA_acyltransferase"/>
</dbReference>
<keyword evidence="5" id="KW-1185">Reference proteome</keyword>
<keyword evidence="2" id="KW-0012">Acyltransferase</keyword>
<feature type="domain" description="N-acetyltransferase" evidence="3">
    <location>
        <begin position="4"/>
        <end position="172"/>
    </location>
</feature>
<evidence type="ECO:0000259" key="3">
    <source>
        <dbReference type="PROSITE" id="PS51186"/>
    </source>
</evidence>
<keyword evidence="1" id="KW-0808">Transferase</keyword>
<proteinExistence type="predicted"/>
<reference evidence="4" key="1">
    <citation type="journal article" date="2014" name="Int. J. Syst. Evol. Microbiol.">
        <title>Complete genome sequence of Corynebacterium casei LMG S-19264T (=DSM 44701T), isolated from a smear-ripened cheese.</title>
        <authorList>
            <consortium name="US DOE Joint Genome Institute (JGI-PGF)"/>
            <person name="Walter F."/>
            <person name="Albersmeier A."/>
            <person name="Kalinowski J."/>
            <person name="Ruckert C."/>
        </authorList>
    </citation>
    <scope>NUCLEOTIDE SEQUENCE</scope>
    <source>
        <strain evidence="4">CCM 7664</strain>
    </source>
</reference>
<dbReference type="EMBL" id="BMDP01000001">
    <property type="protein sequence ID" value="GGI53502.1"/>
    <property type="molecule type" value="Genomic_DNA"/>
</dbReference>
<evidence type="ECO:0000313" key="4">
    <source>
        <dbReference type="EMBL" id="GGI53502.1"/>
    </source>
</evidence>
<dbReference type="PROSITE" id="PS51186">
    <property type="entry name" value="GNAT"/>
    <property type="match status" value="1"/>
</dbReference>
<evidence type="ECO:0000313" key="5">
    <source>
        <dbReference type="Proteomes" id="UP000627205"/>
    </source>
</evidence>
<dbReference type="AlphaFoldDB" id="A0A8J3AYT4"/>
<protein>
    <submittedName>
        <fullName evidence="4">N-acetyltransferase</fullName>
    </submittedName>
</protein>
<accession>A0A8J3AYT4</accession>
<sequence>MTEITFRHATAADASAIAALRVESWRTSYRGVIPETYLDNMRAEDSASMWSQVLQAERPGIAVFVATAGDEIVGFASGMLLSPAKLDCDAELTAIYLKPIAQRGGVGRRLLALVVQAMQQHKATSLLTWVLADNKPARQFFEELGAALLVEQPFSWDDLELTEAGYAWHDLDRLLQDCGSEKNVLQLKLS</sequence>
<dbReference type="Gene3D" id="3.40.630.30">
    <property type="match status" value="1"/>
</dbReference>
<comment type="caution">
    <text evidence="4">The sequence shown here is derived from an EMBL/GenBank/DDBJ whole genome shotgun (WGS) entry which is preliminary data.</text>
</comment>
<organism evidence="4 5">
    <name type="scientific">Oxalicibacterium solurbis</name>
    <dbReference type="NCBI Taxonomy" id="69280"/>
    <lineage>
        <taxon>Bacteria</taxon>
        <taxon>Pseudomonadati</taxon>
        <taxon>Pseudomonadota</taxon>
        <taxon>Betaproteobacteria</taxon>
        <taxon>Burkholderiales</taxon>
        <taxon>Oxalobacteraceae</taxon>
        <taxon>Oxalicibacterium</taxon>
    </lineage>
</organism>
<dbReference type="InterPro" id="IPR000182">
    <property type="entry name" value="GNAT_dom"/>
</dbReference>
<dbReference type="SUPFAM" id="SSF55729">
    <property type="entry name" value="Acyl-CoA N-acyltransferases (Nat)"/>
    <property type="match status" value="1"/>
</dbReference>